<reference evidence="3 5" key="2">
    <citation type="submission" date="2019-08" db="EMBL/GenBank/DDBJ databases">
        <authorList>
            <person name="Peeters C."/>
        </authorList>
    </citation>
    <scope>NUCLEOTIDE SEQUENCE [LARGE SCALE GENOMIC DNA]</scope>
    <source>
        <strain evidence="3 5">LMG 31119</strain>
    </source>
</reference>
<evidence type="ECO:0000313" key="2">
    <source>
        <dbReference type="EMBL" id="SUA75684.1"/>
    </source>
</evidence>
<evidence type="ECO:0000313" key="5">
    <source>
        <dbReference type="Proteomes" id="UP000361468"/>
    </source>
</evidence>
<dbReference type="KEGG" id="ppnm:LV28_04950"/>
<keyword evidence="2" id="KW-0808">Transferase</keyword>
<dbReference type="Pfam" id="PF13649">
    <property type="entry name" value="Methyltransf_25"/>
    <property type="match status" value="1"/>
</dbReference>
<evidence type="ECO:0000313" key="3">
    <source>
        <dbReference type="EMBL" id="VVE67474.1"/>
    </source>
</evidence>
<name>A0A378YEY7_9BURK</name>
<dbReference type="GO" id="GO:0008168">
    <property type="term" value="F:methyltransferase activity"/>
    <property type="evidence" value="ECO:0007669"/>
    <property type="project" value="UniProtKB-KW"/>
</dbReference>
<protein>
    <submittedName>
        <fullName evidence="2">Methyltransferase domain</fullName>
    </submittedName>
    <submittedName>
        <fullName evidence="3">SAM-dependent methyltransferase</fullName>
    </submittedName>
</protein>
<feature type="domain" description="Methyltransferase" evidence="1">
    <location>
        <begin position="57"/>
        <end position="106"/>
    </location>
</feature>
<organism evidence="2 4">
    <name type="scientific">Pandoraea pnomenusa</name>
    <dbReference type="NCBI Taxonomy" id="93220"/>
    <lineage>
        <taxon>Bacteria</taxon>
        <taxon>Pseudomonadati</taxon>
        <taxon>Pseudomonadota</taxon>
        <taxon>Betaproteobacteria</taxon>
        <taxon>Burkholderiales</taxon>
        <taxon>Burkholderiaceae</taxon>
        <taxon>Pandoraea</taxon>
    </lineage>
</organism>
<dbReference type="SUPFAM" id="SSF53335">
    <property type="entry name" value="S-adenosyl-L-methionine-dependent methyltransferases"/>
    <property type="match status" value="1"/>
</dbReference>
<evidence type="ECO:0000313" key="4">
    <source>
        <dbReference type="Proteomes" id="UP000254573"/>
    </source>
</evidence>
<dbReference type="GO" id="GO:0032259">
    <property type="term" value="P:methylation"/>
    <property type="evidence" value="ECO:0007669"/>
    <property type="project" value="UniProtKB-KW"/>
</dbReference>
<dbReference type="InterPro" id="IPR041698">
    <property type="entry name" value="Methyltransf_25"/>
</dbReference>
<dbReference type="Gene3D" id="3.40.50.150">
    <property type="entry name" value="Vaccinia Virus protein VP39"/>
    <property type="match status" value="1"/>
</dbReference>
<accession>A0A378YEY7</accession>
<dbReference type="STRING" id="93220.A6P55_01895"/>
<dbReference type="OrthoDB" id="9800454at2"/>
<dbReference type="Proteomes" id="UP000361468">
    <property type="component" value="Unassembled WGS sequence"/>
</dbReference>
<dbReference type="AlphaFoldDB" id="A0A378YEY7"/>
<gene>
    <name evidence="2" type="ORF">NCTC13160_00979</name>
    <name evidence="3" type="ORF">PPN31119_02609</name>
</gene>
<keyword evidence="2" id="KW-0489">Methyltransferase</keyword>
<dbReference type="EMBL" id="CABPSO010000007">
    <property type="protein sequence ID" value="VVE67474.1"/>
    <property type="molecule type" value="Genomic_DNA"/>
</dbReference>
<sequence length="208" mass="23697">MAPNTKLLDEVSAYYSRKITEHGDTPRGVDWNSEAGQVHRFEQLCRILPNEGAYLIHDIGCGYGALYDFLAARRDDFFYRGIDVSQAMLDAAAGRLAHAPNVELLADVSDGCIADYSVASGIFNVRLDQSDADWREYIVRTLEQMAATSRKGFAFNCLTSYSDADHMRPDLYYADPCWLFDLCKRRFSRNVALLHDYDLYEFTMLVRT</sequence>
<dbReference type="KEGG" id="ppno:DA70_01395"/>
<dbReference type="RefSeq" id="WP_025248974.1">
    <property type="nucleotide sequence ID" value="NZ_CABPSO010000007.1"/>
</dbReference>
<dbReference type="Proteomes" id="UP000254573">
    <property type="component" value="Unassembled WGS sequence"/>
</dbReference>
<reference evidence="2 4" key="1">
    <citation type="submission" date="2018-06" db="EMBL/GenBank/DDBJ databases">
        <authorList>
            <consortium name="Pathogen Informatics"/>
            <person name="Doyle S."/>
        </authorList>
    </citation>
    <scope>NUCLEOTIDE SEQUENCE [LARGE SCALE GENOMIC DNA]</scope>
    <source>
        <strain evidence="2 4">NCTC13160</strain>
    </source>
</reference>
<evidence type="ECO:0000259" key="1">
    <source>
        <dbReference type="Pfam" id="PF13649"/>
    </source>
</evidence>
<keyword evidence="5" id="KW-1185">Reference proteome</keyword>
<proteinExistence type="predicted"/>
<dbReference type="InterPro" id="IPR029063">
    <property type="entry name" value="SAM-dependent_MTases_sf"/>
</dbReference>
<dbReference type="EMBL" id="UGSG01000001">
    <property type="protein sequence ID" value="SUA75684.1"/>
    <property type="molecule type" value="Genomic_DNA"/>
</dbReference>